<dbReference type="InterPro" id="IPR002656">
    <property type="entry name" value="Acyl_transf_3_dom"/>
</dbReference>
<dbReference type="GO" id="GO:0009246">
    <property type="term" value="P:enterobacterial common antigen biosynthetic process"/>
    <property type="evidence" value="ECO:0007669"/>
    <property type="project" value="TreeGrafter"/>
</dbReference>
<feature type="transmembrane region" description="Helical" evidence="7">
    <location>
        <begin position="47"/>
        <end position="73"/>
    </location>
</feature>
<dbReference type="Pfam" id="PF01757">
    <property type="entry name" value="Acyl_transf_3"/>
    <property type="match status" value="1"/>
</dbReference>
<keyword evidence="9" id="KW-0808">Transferase</keyword>
<keyword evidence="6 7" id="KW-0472">Membrane</keyword>
<evidence type="ECO:0000256" key="2">
    <source>
        <dbReference type="ARBA" id="ARBA00007400"/>
    </source>
</evidence>
<sequence length="354" mass="41640">MKDSSGDKRKIYLDILRIIAIFLVIFNHTGTQGFFLFSVTPVTVEYWVYLSMSIFCKIAVPLFFMISGALLIGKDDTFRILRWRISRFILVILGASFFWYVILVRNHIEPFSIYSFFRRVYSNDVIVPYWFLYSYLSILLMLPLIRKMAQNMKEKDYMYLITMYIIFSMLIPVFQYFAFNNTVNISIEIPIITYMPIFYLCIGYYLDHYFDEARIKKHREILWIVGLLSIVVACFMVHYDCINTGICNEKSSQIFHSTFILMPAIGVFCGVKYAAGQTNFSICQRKWILSLSQCVFGIFVMEQYLRDKIFPIGTKIFYFLPPIIICCVNIMLVIIVGFMLTSILRKIPIIRKVI</sequence>
<feature type="transmembrane region" description="Helical" evidence="7">
    <location>
        <begin position="287"/>
        <end position="305"/>
    </location>
</feature>
<feature type="transmembrane region" description="Helical" evidence="7">
    <location>
        <begin position="12"/>
        <end position="35"/>
    </location>
</feature>
<feature type="transmembrane region" description="Helical" evidence="7">
    <location>
        <begin position="254"/>
        <end position="275"/>
    </location>
</feature>
<dbReference type="PANTHER" id="PTHR40074:SF2">
    <property type="entry name" value="O-ACETYLTRANSFERASE WECH"/>
    <property type="match status" value="1"/>
</dbReference>
<evidence type="ECO:0000256" key="4">
    <source>
        <dbReference type="ARBA" id="ARBA00022692"/>
    </source>
</evidence>
<feature type="transmembrane region" description="Helical" evidence="7">
    <location>
        <begin position="191"/>
        <end position="209"/>
    </location>
</feature>
<gene>
    <name evidence="9" type="ORF">CBLFYP116_03822</name>
</gene>
<evidence type="ECO:0000256" key="7">
    <source>
        <dbReference type="SAM" id="Phobius"/>
    </source>
</evidence>
<evidence type="ECO:0000256" key="1">
    <source>
        <dbReference type="ARBA" id="ARBA00004651"/>
    </source>
</evidence>
<evidence type="ECO:0000256" key="3">
    <source>
        <dbReference type="ARBA" id="ARBA00022475"/>
    </source>
</evidence>
<keyword evidence="4 7" id="KW-0812">Transmembrane</keyword>
<dbReference type="GO" id="GO:0016413">
    <property type="term" value="F:O-acetyltransferase activity"/>
    <property type="evidence" value="ECO:0007669"/>
    <property type="project" value="TreeGrafter"/>
</dbReference>
<accession>A0A6N2WPK0</accession>
<feature type="transmembrane region" description="Helical" evidence="7">
    <location>
        <begin position="221"/>
        <end position="239"/>
    </location>
</feature>
<dbReference type="PANTHER" id="PTHR40074">
    <property type="entry name" value="O-ACETYLTRANSFERASE WECH"/>
    <property type="match status" value="1"/>
</dbReference>
<dbReference type="GO" id="GO:0005886">
    <property type="term" value="C:plasma membrane"/>
    <property type="evidence" value="ECO:0007669"/>
    <property type="project" value="UniProtKB-SubCell"/>
</dbReference>
<feature type="transmembrane region" description="Helical" evidence="7">
    <location>
        <begin position="317"/>
        <end position="344"/>
    </location>
</feature>
<dbReference type="EMBL" id="CACRTF010000017">
    <property type="protein sequence ID" value="VYT43947.1"/>
    <property type="molecule type" value="Genomic_DNA"/>
</dbReference>
<keyword evidence="3" id="KW-1003">Cell membrane</keyword>
<feature type="transmembrane region" description="Helical" evidence="7">
    <location>
        <begin position="85"/>
        <end position="105"/>
    </location>
</feature>
<name>A0A6N2WPK0_9FIRM</name>
<comment type="similarity">
    <text evidence="2">Belongs to the acyltransferase 3 family.</text>
</comment>
<evidence type="ECO:0000256" key="5">
    <source>
        <dbReference type="ARBA" id="ARBA00022989"/>
    </source>
</evidence>
<evidence type="ECO:0000259" key="8">
    <source>
        <dbReference type="Pfam" id="PF01757"/>
    </source>
</evidence>
<proteinExistence type="inferred from homology"/>
<keyword evidence="5 7" id="KW-1133">Transmembrane helix</keyword>
<organism evidence="9">
    <name type="scientific">Enterocloster bolteae</name>
    <dbReference type="NCBI Taxonomy" id="208479"/>
    <lineage>
        <taxon>Bacteria</taxon>
        <taxon>Bacillati</taxon>
        <taxon>Bacillota</taxon>
        <taxon>Clostridia</taxon>
        <taxon>Lachnospirales</taxon>
        <taxon>Lachnospiraceae</taxon>
        <taxon>Enterocloster</taxon>
    </lineage>
</organism>
<evidence type="ECO:0000256" key="6">
    <source>
        <dbReference type="ARBA" id="ARBA00023136"/>
    </source>
</evidence>
<dbReference type="RefSeq" id="WP_002578540.1">
    <property type="nucleotide sequence ID" value="NZ_CACRTF010000017.1"/>
</dbReference>
<keyword evidence="9" id="KW-0012">Acyltransferase</keyword>
<reference evidence="9" key="1">
    <citation type="submission" date="2019-11" db="EMBL/GenBank/DDBJ databases">
        <authorList>
            <person name="Feng L."/>
        </authorList>
    </citation>
    <scope>NUCLEOTIDE SEQUENCE</scope>
    <source>
        <strain evidence="9">CbolteaeLFYP116</strain>
    </source>
</reference>
<feature type="transmembrane region" description="Helical" evidence="7">
    <location>
        <begin position="157"/>
        <end position="179"/>
    </location>
</feature>
<protein>
    <submittedName>
        <fullName evidence="9">Acyltransferase family protein</fullName>
    </submittedName>
</protein>
<comment type="subcellular location">
    <subcellularLocation>
        <location evidence="1">Cell membrane</location>
        <topology evidence="1">Multi-pass membrane protein</topology>
    </subcellularLocation>
</comment>
<dbReference type="AlphaFoldDB" id="A0A6N2WPK0"/>
<feature type="domain" description="Acyltransferase 3" evidence="8">
    <location>
        <begin position="11"/>
        <end position="334"/>
    </location>
</feature>
<feature type="transmembrane region" description="Helical" evidence="7">
    <location>
        <begin position="125"/>
        <end position="145"/>
    </location>
</feature>
<evidence type="ECO:0000313" key="9">
    <source>
        <dbReference type="EMBL" id="VYT43947.1"/>
    </source>
</evidence>